<feature type="compositionally biased region" description="Polar residues" evidence="2">
    <location>
        <begin position="98"/>
        <end position="116"/>
    </location>
</feature>
<evidence type="ECO:0000313" key="4">
    <source>
        <dbReference type="Proteomes" id="UP000829720"/>
    </source>
</evidence>
<accession>A0A8T3DYP7</accession>
<keyword evidence="1" id="KW-0175">Coiled coil</keyword>
<organism evidence="3 4">
    <name type="scientific">Albula goreensis</name>
    <dbReference type="NCBI Taxonomy" id="1534307"/>
    <lineage>
        <taxon>Eukaryota</taxon>
        <taxon>Metazoa</taxon>
        <taxon>Chordata</taxon>
        <taxon>Craniata</taxon>
        <taxon>Vertebrata</taxon>
        <taxon>Euteleostomi</taxon>
        <taxon>Actinopterygii</taxon>
        <taxon>Neopterygii</taxon>
        <taxon>Teleostei</taxon>
        <taxon>Albuliformes</taxon>
        <taxon>Albulidae</taxon>
        <taxon>Albula</taxon>
    </lineage>
</organism>
<dbReference type="PANTHER" id="PTHR36128:SF1">
    <property type="entry name" value="COILED-COIL DOMAIN-CONTAINING PROTEIN 117"/>
    <property type="match status" value="1"/>
</dbReference>
<dbReference type="InterPro" id="IPR031630">
    <property type="entry name" value="CCDC117"/>
</dbReference>
<reference evidence="3" key="1">
    <citation type="submission" date="2021-01" db="EMBL/GenBank/DDBJ databases">
        <authorList>
            <person name="Zahm M."/>
            <person name="Roques C."/>
            <person name="Cabau C."/>
            <person name="Klopp C."/>
            <person name="Donnadieu C."/>
            <person name="Jouanno E."/>
            <person name="Lampietro C."/>
            <person name="Louis A."/>
            <person name="Herpin A."/>
            <person name="Echchiki A."/>
            <person name="Berthelot C."/>
            <person name="Parey E."/>
            <person name="Roest-Crollius H."/>
            <person name="Braasch I."/>
            <person name="Postlethwait J."/>
            <person name="Bobe J."/>
            <person name="Montfort J."/>
            <person name="Bouchez O."/>
            <person name="Begum T."/>
            <person name="Mejri S."/>
            <person name="Adams A."/>
            <person name="Chen W.-J."/>
            <person name="Guiguen Y."/>
        </authorList>
    </citation>
    <scope>NUCLEOTIDE SEQUENCE</scope>
    <source>
        <tissue evidence="3">Blood</tissue>
    </source>
</reference>
<gene>
    <name evidence="3" type="ORF">AGOR_G00055250</name>
</gene>
<dbReference type="AlphaFoldDB" id="A0A8T3DYP7"/>
<evidence type="ECO:0000256" key="1">
    <source>
        <dbReference type="SAM" id="Coils"/>
    </source>
</evidence>
<feature type="coiled-coil region" evidence="1">
    <location>
        <begin position="139"/>
        <end position="166"/>
    </location>
</feature>
<sequence>MHRPGTGELGFLSPVHPVSVFGHPTDQGMKRGISDAMHFAGESLPNASWERRCLRKQRSRSYNEGSSPKRRRLSGEAGCEPWEDPGQKQWGSWAPQCGGSTLQPAPTLQLDPSHSQPCPAPEISLGYTGVPPTLPCPKAQGSCIEMEAAQRRLQEIEERITLEDDDEEDLDVEPAQSRPVLVMSESLREGLQRGFGDILPQTVAQSVSRSCMELVVWRPPEETLPRRLKDSLQKQRKQAACGRQPPAPPTPQPSPGPDSEAHIGLFCSQGAQASTEEDMEL</sequence>
<name>A0A8T3DYP7_9TELE</name>
<dbReference type="Proteomes" id="UP000829720">
    <property type="component" value="Unassembled WGS sequence"/>
</dbReference>
<dbReference type="PANTHER" id="PTHR36128">
    <property type="entry name" value="COILED-COIL DOMAIN-CONTAINING PROTEIN 117"/>
    <property type="match status" value="1"/>
</dbReference>
<dbReference type="Pfam" id="PF15810">
    <property type="entry name" value="CCDC117"/>
    <property type="match status" value="1"/>
</dbReference>
<dbReference type="OrthoDB" id="9450632at2759"/>
<evidence type="ECO:0000256" key="2">
    <source>
        <dbReference type="SAM" id="MobiDB-lite"/>
    </source>
</evidence>
<evidence type="ECO:0000313" key="3">
    <source>
        <dbReference type="EMBL" id="KAI1900964.1"/>
    </source>
</evidence>
<feature type="compositionally biased region" description="Pro residues" evidence="2">
    <location>
        <begin position="245"/>
        <end position="256"/>
    </location>
</feature>
<evidence type="ECO:0008006" key="5">
    <source>
        <dbReference type="Google" id="ProtNLM"/>
    </source>
</evidence>
<dbReference type="EMBL" id="JAERUA010000004">
    <property type="protein sequence ID" value="KAI1900964.1"/>
    <property type="molecule type" value="Genomic_DNA"/>
</dbReference>
<feature type="region of interest" description="Disordered" evidence="2">
    <location>
        <begin position="225"/>
        <end position="281"/>
    </location>
</feature>
<protein>
    <recommendedName>
        <fullName evidence="5">Coiled-coil domain-containing protein 117</fullName>
    </recommendedName>
</protein>
<comment type="caution">
    <text evidence="3">The sequence shown here is derived from an EMBL/GenBank/DDBJ whole genome shotgun (WGS) entry which is preliminary data.</text>
</comment>
<keyword evidence="4" id="KW-1185">Reference proteome</keyword>
<proteinExistence type="predicted"/>
<feature type="region of interest" description="Disordered" evidence="2">
    <location>
        <begin position="55"/>
        <end position="119"/>
    </location>
</feature>